<organism evidence="2 3">
    <name type="scientific">Rhizophagus irregularis</name>
    <dbReference type="NCBI Taxonomy" id="588596"/>
    <lineage>
        <taxon>Eukaryota</taxon>
        <taxon>Fungi</taxon>
        <taxon>Fungi incertae sedis</taxon>
        <taxon>Mucoromycota</taxon>
        <taxon>Glomeromycotina</taxon>
        <taxon>Glomeromycetes</taxon>
        <taxon>Glomerales</taxon>
        <taxon>Glomeraceae</taxon>
        <taxon>Rhizophagus</taxon>
    </lineage>
</organism>
<keyword evidence="3" id="KW-1185">Reference proteome</keyword>
<dbReference type="Proteomes" id="UP000234323">
    <property type="component" value="Unassembled WGS sequence"/>
</dbReference>
<sequence>MLGNGKTIPTTPIILDKDVTPTILEAAVDNISQWRQGMVSVVESTKVASKQLQKDNVQPEKVVKANLQLIKKAESHGVIQKFTTLNDEFTERIKEENKEIDKKIKAIKSKMGKEYKKR</sequence>
<feature type="coiled-coil region" evidence="1">
    <location>
        <begin position="79"/>
        <end position="110"/>
    </location>
</feature>
<evidence type="ECO:0000313" key="3">
    <source>
        <dbReference type="Proteomes" id="UP000234323"/>
    </source>
</evidence>
<gene>
    <name evidence="2" type="ORF">RhiirA4_473658</name>
</gene>
<name>A0A2I1H751_9GLOM</name>
<reference evidence="2 3" key="1">
    <citation type="submission" date="2015-10" db="EMBL/GenBank/DDBJ databases">
        <title>Genome analyses suggest a sexual origin of heterokaryosis in a supposedly ancient asexual fungus.</title>
        <authorList>
            <person name="Ropars J."/>
            <person name="Sedzielewska K."/>
            <person name="Noel J."/>
            <person name="Charron P."/>
            <person name="Farinelli L."/>
            <person name="Marton T."/>
            <person name="Kruger M."/>
            <person name="Pelin A."/>
            <person name="Brachmann A."/>
            <person name="Corradi N."/>
        </authorList>
    </citation>
    <scope>NUCLEOTIDE SEQUENCE [LARGE SCALE GENOMIC DNA]</scope>
    <source>
        <strain evidence="2 3">A4</strain>
    </source>
</reference>
<protein>
    <submittedName>
        <fullName evidence="2">Uncharacterized protein</fullName>
    </submittedName>
</protein>
<dbReference type="EMBL" id="LLXI01001665">
    <property type="protein sequence ID" value="PKY54703.1"/>
    <property type="molecule type" value="Genomic_DNA"/>
</dbReference>
<evidence type="ECO:0000313" key="2">
    <source>
        <dbReference type="EMBL" id="PKY54703.1"/>
    </source>
</evidence>
<keyword evidence="1" id="KW-0175">Coiled coil</keyword>
<evidence type="ECO:0000256" key="1">
    <source>
        <dbReference type="SAM" id="Coils"/>
    </source>
</evidence>
<comment type="caution">
    <text evidence="2">The sequence shown here is derived from an EMBL/GenBank/DDBJ whole genome shotgun (WGS) entry which is preliminary data.</text>
</comment>
<dbReference type="VEuPathDB" id="FungiDB:RhiirFUN_023654"/>
<proteinExistence type="predicted"/>
<accession>A0A2I1H751</accession>
<dbReference type="AlphaFoldDB" id="A0A2I1H751"/>